<name>A0A6C2UIR3_9BACT</name>
<keyword evidence="6" id="KW-0106">Calcium</keyword>
<dbReference type="Proteomes" id="UP000346198">
    <property type="component" value="Unassembled WGS sequence"/>
</dbReference>
<dbReference type="EMBL" id="CAAHFH010000001">
    <property type="protein sequence ID" value="VGO19311.1"/>
    <property type="molecule type" value="Genomic_DNA"/>
</dbReference>
<comment type="similarity">
    <text evidence="2">Belongs to the sulfatase family.</text>
</comment>
<dbReference type="InterPro" id="IPR000917">
    <property type="entry name" value="Sulfatase_N"/>
</dbReference>
<comment type="cofactor">
    <cofactor evidence="1">
        <name>Ca(2+)</name>
        <dbReference type="ChEBI" id="CHEBI:29108"/>
    </cofactor>
</comment>
<protein>
    <submittedName>
        <fullName evidence="9">Choline-sulfatase</fullName>
    </submittedName>
</protein>
<reference evidence="9 10" key="1">
    <citation type="submission" date="2019-04" db="EMBL/GenBank/DDBJ databases">
        <authorList>
            <person name="Van Vliet M D."/>
        </authorList>
    </citation>
    <scope>NUCLEOTIDE SEQUENCE [LARGE SCALE GENOMIC DNA]</scope>
    <source>
        <strain evidence="9 10">F21</strain>
    </source>
</reference>
<dbReference type="AlphaFoldDB" id="A0A6C2UIR3"/>
<evidence type="ECO:0000256" key="2">
    <source>
        <dbReference type="ARBA" id="ARBA00008779"/>
    </source>
</evidence>
<dbReference type="Gene3D" id="3.40.720.10">
    <property type="entry name" value="Alkaline Phosphatase, subunit A"/>
    <property type="match status" value="1"/>
</dbReference>
<dbReference type="GO" id="GO:0005737">
    <property type="term" value="C:cytoplasm"/>
    <property type="evidence" value="ECO:0007669"/>
    <property type="project" value="TreeGrafter"/>
</dbReference>
<dbReference type="PANTHER" id="PTHR45953:SF1">
    <property type="entry name" value="IDURONATE 2-SULFATASE"/>
    <property type="match status" value="1"/>
</dbReference>
<dbReference type="RefSeq" id="WP_136060724.1">
    <property type="nucleotide sequence ID" value="NZ_CAAHFH010000001.1"/>
</dbReference>
<dbReference type="InterPro" id="IPR035874">
    <property type="entry name" value="IDS"/>
</dbReference>
<evidence type="ECO:0000256" key="4">
    <source>
        <dbReference type="ARBA" id="ARBA00022729"/>
    </source>
</evidence>
<sequence length="497" mass="55811">MKIHKMILTVCVVGVLPMVGVAAAREKPDVLFIAVDDMNDWTTLFDKDNPIQTPNLVRLAERGCFFSRAYCTTPCCNPSRTAVMIGQRPTTSGVYGNRQDWRKYLPDVVSLPQYFKQNGYRANGAGKIFHRGNTVGEGNDTAFHEYYKPKKSDISRFKSKTAGTGPWTPSRKERGNLNGYTKAENKHLAGAAFDWGELNVEIQQDEYTVGYVGDVLENFPKDKPLFLGAGIHRPHLPFYAPPETFKRYPFESVVLPPMPEGDLDDVPAIGKVMAASQDFVFKHTSNKPDDDAGSLKKMVQCYQAASDYADEMVGRILDKLDETGRADNTIIVLWSDHGYHLGDKSSCVKFSLWEKSDHVPFVIVAPGVATPGTRCDKPVSLVDIYPTLVELAGLPAKSDIDGTSVVPLLKNPTQKWNPAITTMGPGNHAIRSDRWRYIRYKDGTEELYDHENDSWELNNVAAAYPEVIEEHKKWLPEKEAPMPEKYLNAWIYGPWDR</sequence>
<keyword evidence="3" id="KW-0479">Metal-binding</keyword>
<evidence type="ECO:0000256" key="5">
    <source>
        <dbReference type="ARBA" id="ARBA00022801"/>
    </source>
</evidence>
<dbReference type="Pfam" id="PF00884">
    <property type="entry name" value="Sulfatase"/>
    <property type="match status" value="1"/>
</dbReference>
<feature type="chain" id="PRO_5028887437" evidence="7">
    <location>
        <begin position="25"/>
        <end position="497"/>
    </location>
</feature>
<evidence type="ECO:0000256" key="7">
    <source>
        <dbReference type="SAM" id="SignalP"/>
    </source>
</evidence>
<keyword evidence="4 7" id="KW-0732">Signal</keyword>
<dbReference type="CDD" id="cd16030">
    <property type="entry name" value="iduronate-2-sulfatase"/>
    <property type="match status" value="1"/>
</dbReference>
<feature type="signal peptide" evidence="7">
    <location>
        <begin position="1"/>
        <end position="24"/>
    </location>
</feature>
<dbReference type="GO" id="GO:0046872">
    <property type="term" value="F:metal ion binding"/>
    <property type="evidence" value="ECO:0007669"/>
    <property type="project" value="UniProtKB-KW"/>
</dbReference>
<evidence type="ECO:0000256" key="1">
    <source>
        <dbReference type="ARBA" id="ARBA00001913"/>
    </source>
</evidence>
<dbReference type="PANTHER" id="PTHR45953">
    <property type="entry name" value="IDURONATE 2-SULFATASE"/>
    <property type="match status" value="1"/>
</dbReference>
<evidence type="ECO:0000259" key="8">
    <source>
        <dbReference type="Pfam" id="PF00884"/>
    </source>
</evidence>
<dbReference type="InterPro" id="IPR017850">
    <property type="entry name" value="Alkaline_phosphatase_core_sf"/>
</dbReference>
<organism evidence="9 10">
    <name type="scientific">Pontiella sulfatireligans</name>
    <dbReference type="NCBI Taxonomy" id="2750658"/>
    <lineage>
        <taxon>Bacteria</taxon>
        <taxon>Pseudomonadati</taxon>
        <taxon>Kiritimatiellota</taxon>
        <taxon>Kiritimatiellia</taxon>
        <taxon>Kiritimatiellales</taxon>
        <taxon>Pontiellaceae</taxon>
        <taxon>Pontiella</taxon>
    </lineage>
</organism>
<dbReference type="SUPFAM" id="SSF53649">
    <property type="entry name" value="Alkaline phosphatase-like"/>
    <property type="match status" value="1"/>
</dbReference>
<accession>A0A6C2UIR3</accession>
<keyword evidence="10" id="KW-1185">Reference proteome</keyword>
<dbReference type="GO" id="GO:0004423">
    <property type="term" value="F:iduronate-2-sulfatase activity"/>
    <property type="evidence" value="ECO:0007669"/>
    <property type="project" value="InterPro"/>
</dbReference>
<evidence type="ECO:0000256" key="3">
    <source>
        <dbReference type="ARBA" id="ARBA00022723"/>
    </source>
</evidence>
<proteinExistence type="inferred from homology"/>
<feature type="domain" description="Sulfatase N-terminal" evidence="8">
    <location>
        <begin position="28"/>
        <end position="393"/>
    </location>
</feature>
<keyword evidence="5" id="KW-0378">Hydrolase</keyword>
<evidence type="ECO:0000256" key="6">
    <source>
        <dbReference type="ARBA" id="ARBA00022837"/>
    </source>
</evidence>
<evidence type="ECO:0000313" key="10">
    <source>
        <dbReference type="Proteomes" id="UP000346198"/>
    </source>
</evidence>
<evidence type="ECO:0000313" key="9">
    <source>
        <dbReference type="EMBL" id="VGO19311.1"/>
    </source>
</evidence>
<gene>
    <name evidence="9" type="primary">betC_28</name>
    <name evidence="9" type="ORF">SCARR_01369</name>
</gene>